<dbReference type="KEGG" id="vg:54997884"/>
<accession>A0A345L5H1</accession>
<dbReference type="RefSeq" id="YP_009807009.1">
    <property type="nucleotide sequence ID" value="NC_048019.1"/>
</dbReference>
<reference evidence="3" key="1">
    <citation type="submission" date="2018-06" db="EMBL/GenBank/DDBJ databases">
        <authorList>
            <person name="Zhirakovskaya E."/>
        </authorList>
    </citation>
    <scope>NUCLEOTIDE SEQUENCE [LARGE SCALE GENOMIC DNA]</scope>
</reference>
<dbReference type="EMBL" id="MH536826">
    <property type="protein sequence ID" value="AXH50523.1"/>
    <property type="molecule type" value="Genomic_DNA"/>
</dbReference>
<dbReference type="GeneID" id="54997884"/>
<dbReference type="Proteomes" id="UP000259467">
    <property type="component" value="Segment"/>
</dbReference>
<gene>
    <name evidence="2" type="primary">60</name>
    <name evidence="2" type="ORF">SEA_RUTHY_60</name>
</gene>
<keyword evidence="3" id="KW-1185">Reference proteome</keyword>
<organism evidence="2 3">
    <name type="scientific">Gordonia phage Ruthy</name>
    <dbReference type="NCBI Taxonomy" id="2250323"/>
    <lineage>
        <taxon>Viruses</taxon>
        <taxon>Duplodnaviria</taxon>
        <taxon>Heunggongvirae</taxon>
        <taxon>Uroviricota</taxon>
        <taxon>Caudoviricetes</taxon>
        <taxon>Ruthyvirus</taxon>
        <taxon>Ruthyvirus ruthy</taxon>
    </lineage>
</organism>
<feature type="region of interest" description="Disordered" evidence="1">
    <location>
        <begin position="79"/>
        <end position="115"/>
    </location>
</feature>
<proteinExistence type="predicted"/>
<protein>
    <submittedName>
        <fullName evidence="2">Uncharacterized protein</fullName>
    </submittedName>
</protein>
<evidence type="ECO:0000313" key="3">
    <source>
        <dbReference type="Proteomes" id="UP000259467"/>
    </source>
</evidence>
<sequence length="115" mass="12913">MTGEHDRRTAVLAEHQPVHATDGYVMCCECGYGADRLTYGDDIHIKHQNAAVAIAELNEFARRLKATFAAMSDTLRSITTTVQDTTEQTEQRSLPKPATTPPMWANNPTQQKRRR</sequence>
<evidence type="ECO:0000256" key="1">
    <source>
        <dbReference type="SAM" id="MobiDB-lite"/>
    </source>
</evidence>
<name>A0A345L5H1_9CAUD</name>
<feature type="compositionally biased region" description="Low complexity" evidence="1">
    <location>
        <begin position="79"/>
        <end position="88"/>
    </location>
</feature>
<feature type="compositionally biased region" description="Polar residues" evidence="1">
    <location>
        <begin position="106"/>
        <end position="115"/>
    </location>
</feature>
<evidence type="ECO:0000313" key="2">
    <source>
        <dbReference type="EMBL" id="AXH50523.1"/>
    </source>
</evidence>